<sequence length="258" mass="29998">MLNSLPLYCLSIFQASKGVIGKLGKLRRKWWWCHDTDDNALWRRLILEKYGANQVQRILSTSRSYRMLTVWRCITQLPTNDRVCNLMSTCACRWIVDPLDHKEWFHSIWKLSIPPKVQCFLWLAILDSIPIKHFLASRGVPLIGKFGALFFNGGIMVYGETFWSLWLERNEAVFSNKVWDGNKILFFIRSQKLLWIHACNDYIDEIRWWTEPLNSSIKQSLLLSRHGISWQSLGLDEFKFNVDDSAKGKPGPAKCGGS</sequence>
<feature type="domain" description="Reverse transcriptase zinc-binding" evidence="1">
    <location>
        <begin position="100"/>
        <end position="141"/>
    </location>
</feature>
<keyword evidence="3" id="KW-1185">Reference proteome</keyword>
<evidence type="ECO:0000259" key="1">
    <source>
        <dbReference type="Pfam" id="PF13966"/>
    </source>
</evidence>
<dbReference type="HOGENOM" id="CLU_1079315_0_0_1"/>
<dbReference type="Gramene" id="EOY01064">
    <property type="protein sequence ID" value="EOY01064"/>
    <property type="gene ID" value="TCM_011008"/>
</dbReference>
<dbReference type="InterPro" id="IPR026960">
    <property type="entry name" value="RVT-Znf"/>
</dbReference>
<dbReference type="EMBL" id="CM001880">
    <property type="protein sequence ID" value="EOY01064.1"/>
    <property type="molecule type" value="Genomic_DNA"/>
</dbReference>
<gene>
    <name evidence="2" type="ORF">TCM_011008</name>
</gene>
<dbReference type="Pfam" id="PF13966">
    <property type="entry name" value="zf-RVT"/>
    <property type="match status" value="1"/>
</dbReference>
<accession>A0A061EFJ0</accession>
<evidence type="ECO:0000313" key="2">
    <source>
        <dbReference type="EMBL" id="EOY01064.1"/>
    </source>
</evidence>
<dbReference type="Proteomes" id="UP000026915">
    <property type="component" value="Chromosome 2"/>
</dbReference>
<reference evidence="2 3" key="1">
    <citation type="journal article" date="2013" name="Genome Biol.">
        <title>The genome sequence of the most widely cultivated cacao type and its use to identify candidate genes regulating pod color.</title>
        <authorList>
            <person name="Motamayor J.C."/>
            <person name="Mockaitis K."/>
            <person name="Schmutz J."/>
            <person name="Haiminen N."/>
            <person name="Iii D.L."/>
            <person name="Cornejo O."/>
            <person name="Findley S.D."/>
            <person name="Zheng P."/>
            <person name="Utro F."/>
            <person name="Royaert S."/>
            <person name="Saski C."/>
            <person name="Jenkins J."/>
            <person name="Podicheti R."/>
            <person name="Zhao M."/>
            <person name="Scheffler B.E."/>
            <person name="Stack J.C."/>
            <person name="Feltus F.A."/>
            <person name="Mustiga G.M."/>
            <person name="Amores F."/>
            <person name="Phillips W."/>
            <person name="Marelli J.P."/>
            <person name="May G.D."/>
            <person name="Shapiro H."/>
            <person name="Ma J."/>
            <person name="Bustamante C.D."/>
            <person name="Schnell R.J."/>
            <person name="Main D."/>
            <person name="Gilbert D."/>
            <person name="Parida L."/>
            <person name="Kuhn D.N."/>
        </authorList>
    </citation>
    <scope>NUCLEOTIDE SEQUENCE [LARGE SCALE GENOMIC DNA]</scope>
    <source>
        <strain evidence="3">cv. Matina 1-6</strain>
    </source>
</reference>
<dbReference type="InParanoid" id="A0A061EFJ0"/>
<name>A0A061EFJ0_THECC</name>
<dbReference type="AlphaFoldDB" id="A0A061EFJ0"/>
<protein>
    <recommendedName>
        <fullName evidence="1">Reverse transcriptase zinc-binding domain-containing protein</fullName>
    </recommendedName>
</protein>
<proteinExistence type="predicted"/>
<evidence type="ECO:0000313" key="3">
    <source>
        <dbReference type="Proteomes" id="UP000026915"/>
    </source>
</evidence>
<organism evidence="2 3">
    <name type="scientific">Theobroma cacao</name>
    <name type="common">Cacao</name>
    <name type="synonym">Cocoa</name>
    <dbReference type="NCBI Taxonomy" id="3641"/>
    <lineage>
        <taxon>Eukaryota</taxon>
        <taxon>Viridiplantae</taxon>
        <taxon>Streptophyta</taxon>
        <taxon>Embryophyta</taxon>
        <taxon>Tracheophyta</taxon>
        <taxon>Spermatophyta</taxon>
        <taxon>Magnoliopsida</taxon>
        <taxon>eudicotyledons</taxon>
        <taxon>Gunneridae</taxon>
        <taxon>Pentapetalae</taxon>
        <taxon>rosids</taxon>
        <taxon>malvids</taxon>
        <taxon>Malvales</taxon>
        <taxon>Malvaceae</taxon>
        <taxon>Byttnerioideae</taxon>
        <taxon>Theobroma</taxon>
    </lineage>
</organism>